<name>A0A2M4C8I0_9DIPT</name>
<sequence length="104" mass="11754">MQLLLLLVLVGMMGTDLSAVCDIVVDNVMLHDVHLLGREQHDVTDAPDRIRCRRRRRRRRCSGDIIFASSGGMHQHQLRTGRWRCKGVGGGIATCHRAVPFEHD</sequence>
<organism evidence="2">
    <name type="scientific">Anopheles marajoara</name>
    <dbReference type="NCBI Taxonomy" id="58244"/>
    <lineage>
        <taxon>Eukaryota</taxon>
        <taxon>Metazoa</taxon>
        <taxon>Ecdysozoa</taxon>
        <taxon>Arthropoda</taxon>
        <taxon>Hexapoda</taxon>
        <taxon>Insecta</taxon>
        <taxon>Pterygota</taxon>
        <taxon>Neoptera</taxon>
        <taxon>Endopterygota</taxon>
        <taxon>Diptera</taxon>
        <taxon>Nematocera</taxon>
        <taxon>Culicoidea</taxon>
        <taxon>Culicidae</taxon>
        <taxon>Anophelinae</taxon>
        <taxon>Anopheles</taxon>
    </lineage>
</organism>
<dbReference type="EMBL" id="GGFJ01012418">
    <property type="protein sequence ID" value="MBW61559.1"/>
    <property type="molecule type" value="Transcribed_RNA"/>
</dbReference>
<accession>A0A2M4C8I0</accession>
<evidence type="ECO:0000256" key="1">
    <source>
        <dbReference type="SAM" id="SignalP"/>
    </source>
</evidence>
<protein>
    <submittedName>
        <fullName evidence="2">Putative secreted protein</fullName>
    </submittedName>
</protein>
<dbReference type="AlphaFoldDB" id="A0A2M4C8I0"/>
<keyword evidence="1" id="KW-0732">Signal</keyword>
<feature type="signal peptide" evidence="1">
    <location>
        <begin position="1"/>
        <end position="19"/>
    </location>
</feature>
<feature type="chain" id="PRO_5014999148" evidence="1">
    <location>
        <begin position="20"/>
        <end position="104"/>
    </location>
</feature>
<proteinExistence type="predicted"/>
<evidence type="ECO:0000313" key="2">
    <source>
        <dbReference type="EMBL" id="MBW61559.1"/>
    </source>
</evidence>
<reference evidence="2" key="1">
    <citation type="submission" date="2018-01" db="EMBL/GenBank/DDBJ databases">
        <title>An insight into the sialome of Amazonian anophelines.</title>
        <authorList>
            <person name="Ribeiro J.M."/>
            <person name="Scarpassa V."/>
            <person name="Calvo E."/>
        </authorList>
    </citation>
    <scope>NUCLEOTIDE SEQUENCE</scope>
    <source>
        <tissue evidence="2">Salivary glands</tissue>
    </source>
</reference>